<organism evidence="6 7">
    <name type="scientific">Metarhizium guizhouense (strain ARSEF 977)</name>
    <dbReference type="NCBI Taxonomy" id="1276136"/>
    <lineage>
        <taxon>Eukaryota</taxon>
        <taxon>Fungi</taxon>
        <taxon>Dikarya</taxon>
        <taxon>Ascomycota</taxon>
        <taxon>Pezizomycotina</taxon>
        <taxon>Sordariomycetes</taxon>
        <taxon>Hypocreomycetidae</taxon>
        <taxon>Hypocreales</taxon>
        <taxon>Clavicipitaceae</taxon>
        <taxon>Metarhizium</taxon>
    </lineage>
</organism>
<dbReference type="HOGENOM" id="CLU_987244_0_0_1"/>
<protein>
    <submittedName>
        <fullName evidence="6">Rad52/22 double-strand break repair protein</fullName>
    </submittedName>
</protein>
<evidence type="ECO:0000256" key="2">
    <source>
        <dbReference type="ARBA" id="ARBA00022763"/>
    </source>
</evidence>
<proteinExistence type="inferred from homology"/>
<dbReference type="InterPro" id="IPR007232">
    <property type="entry name" value="Rad52_Rad59_Rad22"/>
</dbReference>
<dbReference type="AlphaFoldDB" id="A0A0B4G698"/>
<dbReference type="InterPro" id="IPR041247">
    <property type="entry name" value="Rad52_fam"/>
</dbReference>
<dbReference type="PANTHER" id="PTHR12132:SF1">
    <property type="entry name" value="DNA REPAIR PROTEIN RAD52 HOMOLOG"/>
    <property type="match status" value="1"/>
</dbReference>
<evidence type="ECO:0000313" key="6">
    <source>
        <dbReference type="EMBL" id="KID75477.1"/>
    </source>
</evidence>
<evidence type="ECO:0000256" key="4">
    <source>
        <dbReference type="ARBA" id="ARBA00023204"/>
    </source>
</evidence>
<keyword evidence="2" id="KW-0227">DNA damage</keyword>
<dbReference type="SUPFAM" id="SSF54768">
    <property type="entry name" value="dsRNA-binding domain-like"/>
    <property type="match status" value="1"/>
</dbReference>
<keyword evidence="7" id="KW-1185">Reference proteome</keyword>
<accession>A0A0B4G698</accession>
<keyword evidence="3" id="KW-0233">DNA recombination</keyword>
<feature type="region of interest" description="Disordered" evidence="5">
    <location>
        <begin position="1"/>
        <end position="46"/>
    </location>
</feature>
<comment type="similarity">
    <text evidence="1">Belongs to the RAD52 family.</text>
</comment>
<evidence type="ECO:0000313" key="7">
    <source>
        <dbReference type="Proteomes" id="UP000031192"/>
    </source>
</evidence>
<dbReference type="PANTHER" id="PTHR12132">
    <property type="entry name" value="DNA REPAIR AND RECOMBINATION PROTEIN RAD52, RAD59"/>
    <property type="match status" value="1"/>
</dbReference>
<dbReference type="GO" id="GO:0006312">
    <property type="term" value="P:mitotic recombination"/>
    <property type="evidence" value="ECO:0007669"/>
    <property type="project" value="TreeGrafter"/>
</dbReference>
<evidence type="ECO:0000256" key="3">
    <source>
        <dbReference type="ARBA" id="ARBA00023172"/>
    </source>
</evidence>
<feature type="region of interest" description="Disordered" evidence="5">
    <location>
        <begin position="231"/>
        <end position="271"/>
    </location>
</feature>
<dbReference type="GO" id="GO:0005634">
    <property type="term" value="C:nucleus"/>
    <property type="evidence" value="ECO:0007669"/>
    <property type="project" value="TreeGrafter"/>
</dbReference>
<dbReference type="EMBL" id="AZNH01000491">
    <property type="protein sequence ID" value="KID75477.1"/>
    <property type="molecule type" value="Genomic_DNA"/>
</dbReference>
<dbReference type="Gene3D" id="3.30.390.80">
    <property type="entry name" value="DNA repair protein Rad52/59/22"/>
    <property type="match status" value="1"/>
</dbReference>
<dbReference type="InterPro" id="IPR042525">
    <property type="entry name" value="Rad52_Rad59_Rad22_sf"/>
</dbReference>
<name>A0A0B4G698_METGA</name>
<dbReference type="Pfam" id="PF04098">
    <property type="entry name" value="Rad52_Rad22"/>
    <property type="match status" value="1"/>
</dbReference>
<reference evidence="6 7" key="1">
    <citation type="journal article" date="2014" name="Proc. Natl. Acad. Sci. U.S.A.">
        <title>Trajectory and genomic determinants of fungal-pathogen speciation and host adaptation.</title>
        <authorList>
            <person name="Hu X."/>
            <person name="Xiao G."/>
            <person name="Zheng P."/>
            <person name="Shang Y."/>
            <person name="Su Y."/>
            <person name="Zhang X."/>
            <person name="Liu X."/>
            <person name="Zhan S."/>
            <person name="St Leger R.J."/>
            <person name="Wang C."/>
        </authorList>
    </citation>
    <scope>NUCLEOTIDE SEQUENCE [LARGE SCALE GENOMIC DNA]</scope>
    <source>
        <strain evidence="6 7">ARSEF 977</strain>
    </source>
</reference>
<gene>
    <name evidence="6" type="ORF">MGU_11781</name>
</gene>
<dbReference type="GO" id="GO:0045002">
    <property type="term" value="P:double-strand break repair via single-strand annealing"/>
    <property type="evidence" value="ECO:0007669"/>
    <property type="project" value="TreeGrafter"/>
</dbReference>
<evidence type="ECO:0000256" key="1">
    <source>
        <dbReference type="ARBA" id="ARBA00006638"/>
    </source>
</evidence>
<dbReference type="Proteomes" id="UP000031192">
    <property type="component" value="Unassembled WGS sequence"/>
</dbReference>
<comment type="caution">
    <text evidence="6">The sequence shown here is derived from an EMBL/GenBank/DDBJ whole genome shotgun (WGS) entry which is preliminary data.</text>
</comment>
<evidence type="ECO:0000256" key="5">
    <source>
        <dbReference type="SAM" id="MobiDB-lite"/>
    </source>
</evidence>
<keyword evidence="4" id="KW-0234">DNA repair</keyword>
<dbReference type="GO" id="GO:0000724">
    <property type="term" value="P:double-strand break repair via homologous recombination"/>
    <property type="evidence" value="ECO:0007669"/>
    <property type="project" value="TreeGrafter"/>
</dbReference>
<sequence length="282" mass="30991">MPYPSVKRGWKADEEQGGSDPPPPPAYTEVKKTRSLSPGAEPDEGRVVWSNSDVHAELAKGLGPEYVSSRKGPAGAGDLSYLSTNDCIDLLNRIFGSDRWSHSIIFHHTDLREQSNKWIADATCIVRITVRWPDGATSFHEGKGYGGNKGLKTRGEAVEGAEKEAESDALKRAARNFGSATGNCLYDKQFVTHLKKVKCDERNKASPKRWTAESLLRKASLDDGAEKQQKLSFQSTASHVPRATGGTLKTLKASSPPPVEDYFKSDDDEDGLFVKDDEFTEF</sequence>